<feature type="domain" description="Protein kinase" evidence="14">
    <location>
        <begin position="497"/>
        <end position="782"/>
    </location>
</feature>
<dbReference type="GO" id="GO:0004672">
    <property type="term" value="F:protein kinase activity"/>
    <property type="evidence" value="ECO:0000318"/>
    <property type="project" value="GO_Central"/>
</dbReference>
<dbReference type="InterPro" id="IPR000719">
    <property type="entry name" value="Prot_kinase_dom"/>
</dbReference>
<comment type="caution">
    <text evidence="15">The sequence shown here is derived from an EMBL/GenBank/DDBJ whole genome shotgun (WGS) entry which is preliminary data.</text>
</comment>
<evidence type="ECO:0000256" key="13">
    <source>
        <dbReference type="SAM" id="Phobius"/>
    </source>
</evidence>
<evidence type="ECO:0000256" key="11">
    <source>
        <dbReference type="ARBA" id="ARBA00023180"/>
    </source>
</evidence>
<dbReference type="STRING" id="29655.A0A0K9P4H4"/>
<keyword evidence="2" id="KW-0723">Serine/threonine-protein kinase</keyword>
<dbReference type="PROSITE" id="PS00107">
    <property type="entry name" value="PROTEIN_KINASE_ATP"/>
    <property type="match status" value="1"/>
</dbReference>
<evidence type="ECO:0000256" key="4">
    <source>
        <dbReference type="ARBA" id="ARBA00022692"/>
    </source>
</evidence>
<evidence type="ECO:0000259" key="14">
    <source>
        <dbReference type="PROSITE" id="PS50011"/>
    </source>
</evidence>
<dbReference type="PROSITE" id="PS00108">
    <property type="entry name" value="PROTEIN_KINASE_ST"/>
    <property type="match status" value="1"/>
</dbReference>
<accession>A0A0K9P4H4</accession>
<sequence>MNLLHRNHLFSLSEPFCFFTVFFLIFPTALSTDFSPTTNILLNCGSDRSVTEEGRSFLPDSSDSTQFRLSGRTTSTSKITDSVTGGISQTARVFTDESTYEFTVQSTGIHFLRLHFFPFTTDTGSLSDAVFQVNVLDKLVLLANFSATVPIVMDYLLFIPDKNKMKLAFIPKPSSRVSVAFVNAVELFTAPKDLIDNETDNVDLTKTVMETVHRINVGGDLLTPFNDTVWRTWINDKEFLLNPNLAKNYTSHKINYPIDGLRPTPEFAPKPVYSTLEQKNLVTEGSLTNNFNITWIFPVSSGYKHFIRMHFCDIVSLSVYTLKFNVYLNQEKVKNDLHPGDITHGNSAQPFYRDVIVPAQKNTKLSVSIGSSEENGNAILNGLEIMKLNDSSGSLITGFHVENSVGSGKSDTSVIVKVVISTVAVVFILLLIGAVLFIHLRRKYKQKGKQKKESDAGRTSGETGYPAAIVDSSSTASKHHFDLRISLEELIFATDDFDEKRIIGSGGFGNVYKGKLRRNGMQVAVKRGLNTSKQGLPEFRNEIMLLSQIHHRHLVSLVGYCDENDQMLLVYEYMNNDTLKSHLYGGGDGFRPLTWKQRLEICIDAAKGLHYLHTGFSQGIIHRDVKTSNILLTTNEGGEENNYLAKLSDFGLSKIGPDAGETHVSTMVKGSFGYIDPEYFKTQNLTDKSDVYSFGVVMFEILCGRPAIDLSSTNSREKINLAEYSVDMYKRGELESIVDKNLVGTIGANSLRKFGETAEMCLIEKGRDRPKMTEVLWNLQYILQLHETERRQEKNEFS</sequence>
<keyword evidence="4 13" id="KW-0812">Transmembrane</keyword>
<evidence type="ECO:0000256" key="8">
    <source>
        <dbReference type="ARBA" id="ARBA00022840"/>
    </source>
</evidence>
<dbReference type="InterPro" id="IPR008271">
    <property type="entry name" value="Ser/Thr_kinase_AS"/>
</dbReference>
<keyword evidence="16" id="KW-1185">Reference proteome</keyword>
<keyword evidence="8 12" id="KW-0067">ATP-binding</keyword>
<dbReference type="Pfam" id="PF07714">
    <property type="entry name" value="PK_Tyr_Ser-Thr"/>
    <property type="match status" value="1"/>
</dbReference>
<dbReference type="GO" id="GO:0004674">
    <property type="term" value="F:protein serine/threonine kinase activity"/>
    <property type="evidence" value="ECO:0007669"/>
    <property type="project" value="UniProtKB-KW"/>
</dbReference>
<dbReference type="Pfam" id="PF12819">
    <property type="entry name" value="Malectin_like"/>
    <property type="match status" value="1"/>
</dbReference>
<dbReference type="Gene3D" id="1.10.510.10">
    <property type="entry name" value="Transferase(Phosphotransferase) domain 1"/>
    <property type="match status" value="1"/>
</dbReference>
<dbReference type="GO" id="GO:0005886">
    <property type="term" value="C:plasma membrane"/>
    <property type="evidence" value="ECO:0000318"/>
    <property type="project" value="GO_Central"/>
</dbReference>
<dbReference type="InterPro" id="IPR024788">
    <property type="entry name" value="Malectin-like_Carb-bd_dom"/>
</dbReference>
<keyword evidence="5" id="KW-0732">Signal</keyword>
<proteinExistence type="predicted"/>
<evidence type="ECO:0000313" key="15">
    <source>
        <dbReference type="EMBL" id="KMZ63951.1"/>
    </source>
</evidence>
<evidence type="ECO:0000256" key="12">
    <source>
        <dbReference type="PROSITE-ProRule" id="PRU10141"/>
    </source>
</evidence>
<name>A0A0K9P4H4_ZOSMR</name>
<dbReference type="EMBL" id="LFYR01001193">
    <property type="protein sequence ID" value="KMZ63951.1"/>
    <property type="molecule type" value="Genomic_DNA"/>
</dbReference>
<keyword evidence="9 13" id="KW-1133">Transmembrane helix</keyword>
<organism evidence="15 16">
    <name type="scientific">Zostera marina</name>
    <name type="common">Eelgrass</name>
    <dbReference type="NCBI Taxonomy" id="29655"/>
    <lineage>
        <taxon>Eukaryota</taxon>
        <taxon>Viridiplantae</taxon>
        <taxon>Streptophyta</taxon>
        <taxon>Embryophyta</taxon>
        <taxon>Tracheophyta</taxon>
        <taxon>Spermatophyta</taxon>
        <taxon>Magnoliopsida</taxon>
        <taxon>Liliopsida</taxon>
        <taxon>Zosteraceae</taxon>
        <taxon>Zostera</taxon>
    </lineage>
</organism>
<dbReference type="AlphaFoldDB" id="A0A0K9P4H4"/>
<gene>
    <name evidence="15" type="ORF">ZOSMA_38G00600</name>
</gene>
<dbReference type="CDD" id="cd14066">
    <property type="entry name" value="STKc_IRAK"/>
    <property type="match status" value="1"/>
</dbReference>
<dbReference type="PROSITE" id="PS50011">
    <property type="entry name" value="PROTEIN_KINASE_DOM"/>
    <property type="match status" value="1"/>
</dbReference>
<evidence type="ECO:0000256" key="1">
    <source>
        <dbReference type="ARBA" id="ARBA00004479"/>
    </source>
</evidence>
<comment type="subcellular location">
    <subcellularLocation>
        <location evidence="1">Membrane</location>
        <topology evidence="1">Single-pass type I membrane protein</topology>
    </subcellularLocation>
</comment>
<dbReference type="Gene3D" id="3.30.200.20">
    <property type="entry name" value="Phosphorylase Kinase, domain 1"/>
    <property type="match status" value="1"/>
</dbReference>
<dbReference type="OMA" id="MDNADET"/>
<evidence type="ECO:0000256" key="9">
    <source>
        <dbReference type="ARBA" id="ARBA00022989"/>
    </source>
</evidence>
<dbReference type="GO" id="GO:0005524">
    <property type="term" value="F:ATP binding"/>
    <property type="evidence" value="ECO:0007669"/>
    <property type="project" value="UniProtKB-UniRule"/>
</dbReference>
<dbReference type="Gene3D" id="2.60.120.430">
    <property type="entry name" value="Galactose-binding lectin"/>
    <property type="match status" value="2"/>
</dbReference>
<evidence type="ECO:0000256" key="5">
    <source>
        <dbReference type="ARBA" id="ARBA00022729"/>
    </source>
</evidence>
<dbReference type="OrthoDB" id="640180at2759"/>
<reference evidence="16" key="1">
    <citation type="journal article" date="2016" name="Nature">
        <title>The genome of the seagrass Zostera marina reveals angiosperm adaptation to the sea.</title>
        <authorList>
            <person name="Olsen J.L."/>
            <person name="Rouze P."/>
            <person name="Verhelst B."/>
            <person name="Lin Y.-C."/>
            <person name="Bayer T."/>
            <person name="Collen J."/>
            <person name="Dattolo E."/>
            <person name="De Paoli E."/>
            <person name="Dittami S."/>
            <person name="Maumus F."/>
            <person name="Michel G."/>
            <person name="Kersting A."/>
            <person name="Lauritano C."/>
            <person name="Lohaus R."/>
            <person name="Toepel M."/>
            <person name="Tonon T."/>
            <person name="Vanneste K."/>
            <person name="Amirebrahimi M."/>
            <person name="Brakel J."/>
            <person name="Bostroem C."/>
            <person name="Chovatia M."/>
            <person name="Grimwood J."/>
            <person name="Jenkins J.W."/>
            <person name="Jueterbock A."/>
            <person name="Mraz A."/>
            <person name="Stam W.T."/>
            <person name="Tice H."/>
            <person name="Bornberg-Bauer E."/>
            <person name="Green P.J."/>
            <person name="Pearson G.A."/>
            <person name="Procaccini G."/>
            <person name="Duarte C.M."/>
            <person name="Schmutz J."/>
            <person name="Reusch T.B.H."/>
            <person name="Van de Peer Y."/>
        </authorList>
    </citation>
    <scope>NUCLEOTIDE SEQUENCE [LARGE SCALE GENOMIC DNA]</scope>
    <source>
        <strain evidence="16">cv. Finnish</strain>
    </source>
</reference>
<keyword evidence="10 13" id="KW-0472">Membrane</keyword>
<evidence type="ECO:0000256" key="10">
    <source>
        <dbReference type="ARBA" id="ARBA00023136"/>
    </source>
</evidence>
<dbReference type="InterPro" id="IPR011009">
    <property type="entry name" value="Kinase-like_dom_sf"/>
</dbReference>
<dbReference type="FunFam" id="3.30.200.20:FF:000039">
    <property type="entry name" value="receptor-like protein kinase FERONIA"/>
    <property type="match status" value="1"/>
</dbReference>
<keyword evidence="11" id="KW-0325">Glycoprotein</keyword>
<dbReference type="FunFam" id="1.10.510.10:FF:000252">
    <property type="entry name" value="Receptor-like protein kinase FERONIA"/>
    <property type="match status" value="1"/>
</dbReference>
<dbReference type="Proteomes" id="UP000036987">
    <property type="component" value="Unassembled WGS sequence"/>
</dbReference>
<evidence type="ECO:0000256" key="2">
    <source>
        <dbReference type="ARBA" id="ARBA00022527"/>
    </source>
</evidence>
<evidence type="ECO:0000256" key="7">
    <source>
        <dbReference type="ARBA" id="ARBA00022777"/>
    </source>
</evidence>
<evidence type="ECO:0000256" key="3">
    <source>
        <dbReference type="ARBA" id="ARBA00022679"/>
    </source>
</evidence>
<evidence type="ECO:0000313" key="16">
    <source>
        <dbReference type="Proteomes" id="UP000036987"/>
    </source>
</evidence>
<feature type="binding site" evidence="12">
    <location>
        <position position="526"/>
    </location>
    <ligand>
        <name>ATP</name>
        <dbReference type="ChEBI" id="CHEBI:30616"/>
    </ligand>
</feature>
<keyword evidence="3" id="KW-0808">Transferase</keyword>
<protein>
    <submittedName>
        <fullName evidence="15">Kinase family protein</fullName>
    </submittedName>
</protein>
<keyword evidence="7 15" id="KW-0418">Kinase</keyword>
<dbReference type="FunFam" id="2.60.120.430:FF:000001">
    <property type="entry name" value="Receptor-like protein kinase FERONIA"/>
    <property type="match status" value="1"/>
</dbReference>
<evidence type="ECO:0000256" key="6">
    <source>
        <dbReference type="ARBA" id="ARBA00022741"/>
    </source>
</evidence>
<dbReference type="SMART" id="SM00220">
    <property type="entry name" value="S_TKc"/>
    <property type="match status" value="1"/>
</dbReference>
<keyword evidence="6 12" id="KW-0547">Nucleotide-binding</keyword>
<feature type="transmembrane region" description="Helical" evidence="13">
    <location>
        <begin position="418"/>
        <end position="440"/>
    </location>
</feature>
<dbReference type="SUPFAM" id="SSF56112">
    <property type="entry name" value="Protein kinase-like (PK-like)"/>
    <property type="match status" value="1"/>
</dbReference>
<dbReference type="PANTHER" id="PTHR45631">
    <property type="entry name" value="OS07G0107800 PROTEIN-RELATED"/>
    <property type="match status" value="1"/>
</dbReference>
<dbReference type="InterPro" id="IPR017441">
    <property type="entry name" value="Protein_kinase_ATP_BS"/>
</dbReference>
<dbReference type="InterPro" id="IPR001245">
    <property type="entry name" value="Ser-Thr/Tyr_kinase_cat_dom"/>
</dbReference>